<feature type="chain" id="PRO_5037987885" description="Lipoprotein" evidence="1">
    <location>
        <begin position="20"/>
        <end position="353"/>
    </location>
</feature>
<sequence length="353" mass="37326">MGKASWASICMVVALGACGGGSSNGDGLAAATPAGQQEGNATVVQRYTNEKAVQGDSFTRKETYSFSDSNSKPLTSYFTNYYQTVNADHSGLFVQTNSDPMFIRRRYYFTADGITKDADASEQPSCVSEPSVAAVPSTLTPGQRWDNSWTRTCTTGTGKTVDMVRNTGSATALETITVAAGTFQTIKEENTWTEILDASRSTAKLEQVEQCWIDTVMGVAVKCTQTAVATPRDTSLKSKSGSATIELIAYDASRFPGSIRNPARFAGGWNAGLTEANTENCSSLTIDTKGELTGTCRFVDGWYVAVEGAVDADGVLKASSSDGVTISGKLTPVDGSVEWSANGGRGAWSMAHK</sequence>
<dbReference type="RefSeq" id="WP_200591839.1">
    <property type="nucleotide sequence ID" value="NZ_JAEPBG010000003.1"/>
</dbReference>
<feature type="signal peptide" evidence="1">
    <location>
        <begin position="1"/>
        <end position="19"/>
    </location>
</feature>
<keyword evidence="3" id="KW-1185">Reference proteome</keyword>
<organism evidence="2 3">
    <name type="scientific">Noviherbaspirillum pedocola</name>
    <dbReference type="NCBI Taxonomy" id="2801341"/>
    <lineage>
        <taxon>Bacteria</taxon>
        <taxon>Pseudomonadati</taxon>
        <taxon>Pseudomonadota</taxon>
        <taxon>Betaproteobacteria</taxon>
        <taxon>Burkholderiales</taxon>
        <taxon>Oxalobacteraceae</taxon>
        <taxon>Noviherbaspirillum</taxon>
    </lineage>
</organism>
<dbReference type="EMBL" id="JAEPBG010000003">
    <property type="protein sequence ID" value="MBK4735084.1"/>
    <property type="molecule type" value="Genomic_DNA"/>
</dbReference>
<evidence type="ECO:0000256" key="1">
    <source>
        <dbReference type="SAM" id="SignalP"/>
    </source>
</evidence>
<evidence type="ECO:0008006" key="4">
    <source>
        <dbReference type="Google" id="ProtNLM"/>
    </source>
</evidence>
<evidence type="ECO:0000313" key="3">
    <source>
        <dbReference type="Proteomes" id="UP000622890"/>
    </source>
</evidence>
<keyword evidence="1" id="KW-0732">Signal</keyword>
<comment type="caution">
    <text evidence="2">The sequence shown here is derived from an EMBL/GenBank/DDBJ whole genome shotgun (WGS) entry which is preliminary data.</text>
</comment>
<dbReference type="PROSITE" id="PS51257">
    <property type="entry name" value="PROKAR_LIPOPROTEIN"/>
    <property type="match status" value="1"/>
</dbReference>
<proteinExistence type="predicted"/>
<protein>
    <recommendedName>
        <fullName evidence="4">Lipoprotein</fullName>
    </recommendedName>
</protein>
<dbReference type="Gene3D" id="2.40.360.20">
    <property type="match status" value="1"/>
</dbReference>
<dbReference type="AlphaFoldDB" id="A0A934W7V2"/>
<evidence type="ECO:0000313" key="2">
    <source>
        <dbReference type="EMBL" id="MBK4735084.1"/>
    </source>
</evidence>
<reference evidence="2" key="1">
    <citation type="submission" date="2021-01" db="EMBL/GenBank/DDBJ databases">
        <title>Genome sequence of strain Noviherbaspirillum sp. DKR-6.</title>
        <authorList>
            <person name="Chaudhary D.K."/>
        </authorList>
    </citation>
    <scope>NUCLEOTIDE SEQUENCE</scope>
    <source>
        <strain evidence="2">DKR-6</strain>
    </source>
</reference>
<name>A0A934W7V2_9BURK</name>
<accession>A0A934W7V2</accession>
<dbReference type="Proteomes" id="UP000622890">
    <property type="component" value="Unassembled WGS sequence"/>
</dbReference>
<gene>
    <name evidence="2" type="ORF">JJB74_10730</name>
</gene>